<dbReference type="SUPFAM" id="SSF52540">
    <property type="entry name" value="P-loop containing nucleoside triphosphate hydrolases"/>
    <property type="match status" value="1"/>
</dbReference>
<dbReference type="HOGENOM" id="CLU_025447_0_0_1"/>
<feature type="region of interest" description="Disordered" evidence="2">
    <location>
        <begin position="162"/>
        <end position="194"/>
    </location>
</feature>
<keyword evidence="3" id="KW-0812">Transmembrane</keyword>
<evidence type="ECO:0000313" key="5">
    <source>
        <dbReference type="EMBL" id="KIL61203.1"/>
    </source>
</evidence>
<evidence type="ECO:0000313" key="6">
    <source>
        <dbReference type="Proteomes" id="UP000054549"/>
    </source>
</evidence>
<evidence type="ECO:0000256" key="2">
    <source>
        <dbReference type="SAM" id="MobiDB-lite"/>
    </source>
</evidence>
<dbReference type="STRING" id="946122.A0A0C2WXS8"/>
<feature type="domain" description="NACHT" evidence="4">
    <location>
        <begin position="285"/>
        <end position="437"/>
    </location>
</feature>
<organism evidence="5 6">
    <name type="scientific">Amanita muscaria (strain Koide BX008)</name>
    <dbReference type="NCBI Taxonomy" id="946122"/>
    <lineage>
        <taxon>Eukaryota</taxon>
        <taxon>Fungi</taxon>
        <taxon>Dikarya</taxon>
        <taxon>Basidiomycota</taxon>
        <taxon>Agaricomycotina</taxon>
        <taxon>Agaricomycetes</taxon>
        <taxon>Agaricomycetidae</taxon>
        <taxon>Agaricales</taxon>
        <taxon>Pluteineae</taxon>
        <taxon>Amanitaceae</taxon>
        <taxon>Amanita</taxon>
    </lineage>
</organism>
<keyword evidence="6" id="KW-1185">Reference proteome</keyword>
<dbReference type="InParanoid" id="A0A0C2WXS8"/>
<dbReference type="InterPro" id="IPR007111">
    <property type="entry name" value="NACHT_NTPase"/>
</dbReference>
<gene>
    <name evidence="5" type="ORF">M378DRAFT_863471</name>
</gene>
<keyword evidence="1" id="KW-0677">Repeat</keyword>
<dbReference type="Gene3D" id="3.40.50.300">
    <property type="entry name" value="P-loop containing nucleotide triphosphate hydrolases"/>
    <property type="match status" value="1"/>
</dbReference>
<evidence type="ECO:0000256" key="1">
    <source>
        <dbReference type="ARBA" id="ARBA00022737"/>
    </source>
</evidence>
<dbReference type="InterPro" id="IPR056884">
    <property type="entry name" value="NPHP3-like_N"/>
</dbReference>
<reference evidence="5 6" key="1">
    <citation type="submission" date="2014-04" db="EMBL/GenBank/DDBJ databases">
        <title>Evolutionary Origins and Diversification of the Mycorrhizal Mutualists.</title>
        <authorList>
            <consortium name="DOE Joint Genome Institute"/>
            <consortium name="Mycorrhizal Genomics Consortium"/>
            <person name="Kohler A."/>
            <person name="Kuo A."/>
            <person name="Nagy L.G."/>
            <person name="Floudas D."/>
            <person name="Copeland A."/>
            <person name="Barry K.W."/>
            <person name="Cichocki N."/>
            <person name="Veneault-Fourrey C."/>
            <person name="LaButti K."/>
            <person name="Lindquist E.A."/>
            <person name="Lipzen A."/>
            <person name="Lundell T."/>
            <person name="Morin E."/>
            <person name="Murat C."/>
            <person name="Riley R."/>
            <person name="Ohm R."/>
            <person name="Sun H."/>
            <person name="Tunlid A."/>
            <person name="Henrissat B."/>
            <person name="Grigoriev I.V."/>
            <person name="Hibbett D.S."/>
            <person name="Martin F."/>
        </authorList>
    </citation>
    <scope>NUCLEOTIDE SEQUENCE [LARGE SCALE GENOMIC DNA]</scope>
    <source>
        <strain evidence="5 6">Koide BX008</strain>
    </source>
</reference>
<proteinExistence type="predicted"/>
<evidence type="ECO:0000256" key="3">
    <source>
        <dbReference type="SAM" id="Phobius"/>
    </source>
</evidence>
<keyword evidence="3" id="KW-0472">Membrane</keyword>
<name>A0A0C2WXS8_AMAMK</name>
<sequence length="687" mass="78189">MRDNFPTLNYATLMNIAQSYTSMIDEHGCVSLEKNVVDGESHPVATAPQEPNTGIEHPSIRVEGTLPELPREGSFGRKAKEKSPLQIRRSHSSRGVSQRDKSHEFLPVLDNTANPNIGDRNQSVEIKTDIGKPTDLQEEAKDPQTAIQALEQIGEGVKLPHLDELKGSDDQGGAVELLATPGQSRHADDNPGTRDAEYHETFPPDINAHVGSTQVITHVRDITYHYHNSNLARNHDISILKEFVSFKAIHDSYAQDPISQVHPGTRQYVLKRIQDWFDTPSANERILWLHGPVGVGKSAIAQTVARSCARETLAGTFFFYRSDPGRNDGNRLCTTLAWQFAFSVPATKDELIHSLIERPDIPMKEVEMQFEELIVKPFLALKTAESGDHLSVPVVIIDGIDECSDESLQRRFLKIIGNAVKDNRVPLRFLICSRPEAHIQDVIDIFQSFTLPLDLAELDDANQDIEKYLRDEFSRIATEQGLDPAWPGEQIFQEFVTKASGQFGYASTLIKRLGDEYSSAETQLDIIRGLKPSSTISPFAELDELYKEILSRQRDPVFLKDFLSLLIDRDGMNAKNFHEDSLMNVPEKELHRKLRGMRSLLKLEPRIDVHHRSFLDFLHDPSRSGQYYISKQAIVSRFSARPVLLWSILYQQTRTRRYFTISTVTWFFIIFIIFMFILKFYFIYTPW</sequence>
<feature type="compositionally biased region" description="Basic and acidic residues" evidence="2">
    <location>
        <begin position="185"/>
        <end position="194"/>
    </location>
</feature>
<dbReference type="PROSITE" id="PS50837">
    <property type="entry name" value="NACHT"/>
    <property type="match status" value="1"/>
</dbReference>
<dbReference type="OrthoDB" id="5967843at2759"/>
<accession>A0A0C2WXS8</accession>
<dbReference type="InterPro" id="IPR027417">
    <property type="entry name" value="P-loop_NTPase"/>
</dbReference>
<dbReference type="AlphaFoldDB" id="A0A0C2WXS8"/>
<dbReference type="Proteomes" id="UP000054549">
    <property type="component" value="Unassembled WGS sequence"/>
</dbReference>
<dbReference type="PANTHER" id="PTHR10039:SF14">
    <property type="entry name" value="NACHT DOMAIN-CONTAINING PROTEIN"/>
    <property type="match status" value="1"/>
</dbReference>
<feature type="transmembrane region" description="Helical" evidence="3">
    <location>
        <begin position="664"/>
        <end position="684"/>
    </location>
</feature>
<protein>
    <recommendedName>
        <fullName evidence="4">NACHT domain-containing protein</fullName>
    </recommendedName>
</protein>
<dbReference type="Pfam" id="PF24883">
    <property type="entry name" value="NPHP3_N"/>
    <property type="match status" value="1"/>
</dbReference>
<evidence type="ECO:0000259" key="4">
    <source>
        <dbReference type="PROSITE" id="PS50837"/>
    </source>
</evidence>
<keyword evidence="3" id="KW-1133">Transmembrane helix</keyword>
<dbReference type="EMBL" id="KN818287">
    <property type="protein sequence ID" value="KIL61203.1"/>
    <property type="molecule type" value="Genomic_DNA"/>
</dbReference>
<dbReference type="PANTHER" id="PTHR10039">
    <property type="entry name" value="AMELOGENIN"/>
    <property type="match status" value="1"/>
</dbReference>
<feature type="region of interest" description="Disordered" evidence="2">
    <location>
        <begin position="66"/>
        <end position="103"/>
    </location>
</feature>